<feature type="region of interest" description="Disordered" evidence="1">
    <location>
        <begin position="27"/>
        <end position="52"/>
    </location>
</feature>
<dbReference type="AlphaFoldDB" id="A0A1T5NIN2"/>
<evidence type="ECO:0000256" key="1">
    <source>
        <dbReference type="SAM" id="MobiDB-lite"/>
    </source>
</evidence>
<dbReference type="STRING" id="393003.SAMN05660461_1767"/>
<dbReference type="EMBL" id="FUZZ01000001">
    <property type="protein sequence ID" value="SKD00294.1"/>
    <property type="molecule type" value="Genomic_DNA"/>
</dbReference>
<reference evidence="2 3" key="1">
    <citation type="submission" date="2017-02" db="EMBL/GenBank/DDBJ databases">
        <authorList>
            <person name="Peterson S.W."/>
        </authorList>
    </citation>
    <scope>NUCLEOTIDE SEQUENCE [LARGE SCALE GENOMIC DNA]</scope>
    <source>
        <strain evidence="2 3">DSM 18108</strain>
    </source>
</reference>
<evidence type="ECO:0000313" key="3">
    <source>
        <dbReference type="Proteomes" id="UP000190166"/>
    </source>
</evidence>
<sequence length="279" mass="31241">MYLNKYLSCLTLAVLLVSCNLDNKPGKYDNEENVAKNNKKNATETATKPARSKAPIVGERINGAATILNNPGGEPLVTLVDYIPLRCAPVKKDWYPVSVDFDITKDEFSKPLFHKGRKIKVNGVDAGVLQRDIKLPVATNGEKMWATINGYTQKKSIRNGTIIESALSSYLKQHTGRSAADMEPFIHNFKLEEETTLKPYVLYFNYESGIDDPSPLYRLALVFQGKQLIGVLHSRPIQLDGGTPRRLQRGFTVNYLNGIDKSLKEDFAVKFNKFILSVD</sequence>
<name>A0A1T5NIN2_9BACT</name>
<organism evidence="2 3">
    <name type="scientific">Chitinophaga ginsengisegetis</name>
    <dbReference type="NCBI Taxonomy" id="393003"/>
    <lineage>
        <taxon>Bacteria</taxon>
        <taxon>Pseudomonadati</taxon>
        <taxon>Bacteroidota</taxon>
        <taxon>Chitinophagia</taxon>
        <taxon>Chitinophagales</taxon>
        <taxon>Chitinophagaceae</taxon>
        <taxon>Chitinophaga</taxon>
    </lineage>
</organism>
<gene>
    <name evidence="2" type="ORF">SAMN05660461_1767</name>
</gene>
<dbReference type="PROSITE" id="PS51257">
    <property type="entry name" value="PROKAR_LIPOPROTEIN"/>
    <property type="match status" value="1"/>
</dbReference>
<protein>
    <recommendedName>
        <fullName evidence="4">Lipoprotein</fullName>
    </recommendedName>
</protein>
<dbReference type="Proteomes" id="UP000190166">
    <property type="component" value="Unassembled WGS sequence"/>
</dbReference>
<proteinExistence type="predicted"/>
<evidence type="ECO:0000313" key="2">
    <source>
        <dbReference type="EMBL" id="SKD00294.1"/>
    </source>
</evidence>
<evidence type="ECO:0008006" key="4">
    <source>
        <dbReference type="Google" id="ProtNLM"/>
    </source>
</evidence>
<dbReference type="RefSeq" id="WP_079469009.1">
    <property type="nucleotide sequence ID" value="NZ_FUZZ01000001.1"/>
</dbReference>
<keyword evidence="3" id="KW-1185">Reference proteome</keyword>
<accession>A0A1T5NIN2</accession>